<dbReference type="Pfam" id="PF08291">
    <property type="entry name" value="Peptidase_M15_3"/>
    <property type="match status" value="1"/>
</dbReference>
<evidence type="ECO:0000313" key="4">
    <source>
        <dbReference type="EMBL" id="QJW85438.1"/>
    </source>
</evidence>
<feature type="domain" description="Peptidase M15A C-terminal" evidence="3">
    <location>
        <begin position="101"/>
        <end position="184"/>
    </location>
</feature>
<gene>
    <name evidence="4" type="ORF">HK414_25205</name>
</gene>
<name>A0ABX6P5T2_9BURK</name>
<protein>
    <recommendedName>
        <fullName evidence="3">Peptidase M15A C-terminal domain-containing protein</fullName>
    </recommendedName>
</protein>
<dbReference type="InterPro" id="IPR013230">
    <property type="entry name" value="Peptidase_M15A_C"/>
</dbReference>
<dbReference type="EMBL" id="CP053418">
    <property type="protein sequence ID" value="QJW85438.1"/>
    <property type="molecule type" value="Genomic_DNA"/>
</dbReference>
<evidence type="ECO:0000259" key="3">
    <source>
        <dbReference type="Pfam" id="PF08291"/>
    </source>
</evidence>
<reference evidence="4 5" key="1">
    <citation type="submission" date="2020-05" db="EMBL/GenBank/DDBJ databases">
        <title>Ramlibacter rhizophilus sp. nov., isolated from rhizosphere soil of national flower Mugunghwa from South Korea.</title>
        <authorList>
            <person name="Zheng-Fei Y."/>
            <person name="Huan T."/>
        </authorList>
    </citation>
    <scope>NUCLEOTIDE SEQUENCE [LARGE SCALE GENOMIC DNA]</scope>
    <source>
        <strain evidence="4 5">H242</strain>
    </source>
</reference>
<sequence>MAAARGRAARRLAAAACALAAALPIAGRAADDERNLAMFRAWLPAHQAEVQAFETFPGRQAGGRRGAHRQLLRSASMWRECKAQPFQLPPPAQWQDAGRVLALLRELRRTGVLGPFAVMSAYRDPALNQCAGGAGRSSHMRSFAVDFVPLAPWDDQKLCAFWREQGRRWDMGLSRYPSGRIHIDRTGWRTGARTTPAPPASAGSGRNPAAERNFSAGGVDNFTHPRGACTGAKRGRATVAQETPWRNAVFPSSPS</sequence>
<evidence type="ECO:0000313" key="5">
    <source>
        <dbReference type="Proteomes" id="UP000500826"/>
    </source>
</evidence>
<feature type="chain" id="PRO_5046365789" description="Peptidase M15A C-terminal domain-containing protein" evidence="2">
    <location>
        <begin position="30"/>
        <end position="255"/>
    </location>
</feature>
<accession>A0ABX6P5T2</accession>
<feature type="region of interest" description="Disordered" evidence="1">
    <location>
        <begin position="189"/>
        <end position="238"/>
    </location>
</feature>
<proteinExistence type="predicted"/>
<reference evidence="4 5" key="2">
    <citation type="submission" date="2020-05" db="EMBL/GenBank/DDBJ databases">
        <authorList>
            <person name="Khan S.A."/>
            <person name="Jeon C.O."/>
            <person name="Chun B.H."/>
        </authorList>
    </citation>
    <scope>NUCLEOTIDE SEQUENCE [LARGE SCALE GENOMIC DNA]</scope>
    <source>
        <strain evidence="4 5">H242</strain>
    </source>
</reference>
<keyword evidence="2" id="KW-0732">Signal</keyword>
<evidence type="ECO:0000256" key="2">
    <source>
        <dbReference type="SAM" id="SignalP"/>
    </source>
</evidence>
<feature type="signal peptide" evidence="2">
    <location>
        <begin position="1"/>
        <end position="29"/>
    </location>
</feature>
<organism evidence="4 5">
    <name type="scientific">Ramlibacter terrae</name>
    <dbReference type="NCBI Taxonomy" id="2732511"/>
    <lineage>
        <taxon>Bacteria</taxon>
        <taxon>Pseudomonadati</taxon>
        <taxon>Pseudomonadota</taxon>
        <taxon>Betaproteobacteria</taxon>
        <taxon>Burkholderiales</taxon>
        <taxon>Comamonadaceae</taxon>
        <taxon>Ramlibacter</taxon>
    </lineage>
</organism>
<dbReference type="SUPFAM" id="SSF55166">
    <property type="entry name" value="Hedgehog/DD-peptidase"/>
    <property type="match status" value="1"/>
</dbReference>
<keyword evidence="5" id="KW-1185">Reference proteome</keyword>
<dbReference type="InterPro" id="IPR009045">
    <property type="entry name" value="Zn_M74/Hedgehog-like"/>
</dbReference>
<dbReference type="Proteomes" id="UP000500826">
    <property type="component" value="Chromosome"/>
</dbReference>
<dbReference type="Gene3D" id="3.30.1380.10">
    <property type="match status" value="1"/>
</dbReference>
<evidence type="ECO:0000256" key="1">
    <source>
        <dbReference type="SAM" id="MobiDB-lite"/>
    </source>
</evidence>